<dbReference type="Proteomes" id="UP001164390">
    <property type="component" value="Chromosome"/>
</dbReference>
<accession>A0AA46TIK6</accession>
<protein>
    <submittedName>
        <fullName evidence="5">TetR family transcriptional regulator</fullName>
    </submittedName>
</protein>
<dbReference type="InterPro" id="IPR041586">
    <property type="entry name" value="PsrA_TetR_C"/>
</dbReference>
<dbReference type="SUPFAM" id="SSF46689">
    <property type="entry name" value="Homeodomain-like"/>
    <property type="match status" value="1"/>
</dbReference>
<reference evidence="5" key="1">
    <citation type="submission" date="2022-01" db="EMBL/GenBank/DDBJ databases">
        <title>Nocardioidaceae gen. sp. A5X3R13.</title>
        <authorList>
            <person name="Lopez Marin M.A."/>
            <person name="Uhlik O."/>
        </authorList>
    </citation>
    <scope>NUCLEOTIDE SEQUENCE</scope>
    <source>
        <strain evidence="5">A5X3R13</strain>
    </source>
</reference>
<evidence type="ECO:0000256" key="3">
    <source>
        <dbReference type="ARBA" id="ARBA00023163"/>
    </source>
</evidence>
<dbReference type="InterPro" id="IPR009057">
    <property type="entry name" value="Homeodomain-like_sf"/>
</dbReference>
<dbReference type="EMBL" id="CP094970">
    <property type="protein sequence ID" value="UYM06007.1"/>
    <property type="molecule type" value="Genomic_DNA"/>
</dbReference>
<dbReference type="GO" id="GO:0003700">
    <property type="term" value="F:DNA-binding transcription factor activity"/>
    <property type="evidence" value="ECO:0007669"/>
    <property type="project" value="TreeGrafter"/>
</dbReference>
<dbReference type="Gene3D" id="1.10.357.10">
    <property type="entry name" value="Tetracycline Repressor, domain 2"/>
    <property type="match status" value="1"/>
</dbReference>
<dbReference type="InterPro" id="IPR050109">
    <property type="entry name" value="HTH-type_TetR-like_transc_reg"/>
</dbReference>
<evidence type="ECO:0000259" key="4">
    <source>
        <dbReference type="Pfam" id="PF17939"/>
    </source>
</evidence>
<dbReference type="PANTHER" id="PTHR30055">
    <property type="entry name" value="HTH-TYPE TRANSCRIPTIONAL REGULATOR RUTR"/>
    <property type="match status" value="1"/>
</dbReference>
<sequence>MSAARDGGVRTDRVSATRGRILNTAERLFAERGVFSVSNRQVSVAAGQGNNTAVGYHFGDKLDLVSAIVRRHFGPLEQRRESLVARAGESTDIRDWVGCLVLPMTAHLDALEDPTWFARFNAQLTTDPALRALIVEEASTTSVREVVDRIRRCSPDLPDDVRAERHDMARNLITHICAERERALADGTPSRRPTWAATGAGLIDAIVAIWQAPVTET</sequence>
<name>A0AA46TIK6_9ACTN</name>
<evidence type="ECO:0000313" key="6">
    <source>
        <dbReference type="Proteomes" id="UP001164390"/>
    </source>
</evidence>
<evidence type="ECO:0000256" key="2">
    <source>
        <dbReference type="ARBA" id="ARBA00023125"/>
    </source>
</evidence>
<keyword evidence="3" id="KW-0804">Transcription</keyword>
<organism evidence="5 6">
    <name type="scientific">Solicola gregarius</name>
    <dbReference type="NCBI Taxonomy" id="2908642"/>
    <lineage>
        <taxon>Bacteria</taxon>
        <taxon>Bacillati</taxon>
        <taxon>Actinomycetota</taxon>
        <taxon>Actinomycetes</taxon>
        <taxon>Propionibacteriales</taxon>
        <taxon>Nocardioidaceae</taxon>
        <taxon>Solicola</taxon>
    </lineage>
</organism>
<dbReference type="KEGG" id="sgrg:L0C25_02750"/>
<proteinExistence type="predicted"/>
<keyword evidence="2" id="KW-0238">DNA-binding</keyword>
<dbReference type="AlphaFoldDB" id="A0AA46TIK6"/>
<keyword evidence="6" id="KW-1185">Reference proteome</keyword>
<dbReference type="Pfam" id="PF17939">
    <property type="entry name" value="TetR_C_30"/>
    <property type="match status" value="1"/>
</dbReference>
<dbReference type="PANTHER" id="PTHR30055:SF234">
    <property type="entry name" value="HTH-TYPE TRANSCRIPTIONAL REGULATOR BETI"/>
    <property type="match status" value="1"/>
</dbReference>
<dbReference type="RefSeq" id="WP_271634854.1">
    <property type="nucleotide sequence ID" value="NZ_CP094970.1"/>
</dbReference>
<gene>
    <name evidence="5" type="ORF">L0C25_02750</name>
</gene>
<dbReference type="GO" id="GO:0000976">
    <property type="term" value="F:transcription cis-regulatory region binding"/>
    <property type="evidence" value="ECO:0007669"/>
    <property type="project" value="TreeGrafter"/>
</dbReference>
<evidence type="ECO:0000256" key="1">
    <source>
        <dbReference type="ARBA" id="ARBA00023015"/>
    </source>
</evidence>
<evidence type="ECO:0000313" key="5">
    <source>
        <dbReference type="EMBL" id="UYM06007.1"/>
    </source>
</evidence>
<feature type="domain" description="PsrA tetracyclin repressor-like C-terminal" evidence="4">
    <location>
        <begin position="111"/>
        <end position="208"/>
    </location>
</feature>
<keyword evidence="1" id="KW-0805">Transcription regulation</keyword>